<feature type="region of interest" description="Disordered" evidence="1">
    <location>
        <begin position="223"/>
        <end position="250"/>
    </location>
</feature>
<keyword evidence="3" id="KW-1185">Reference proteome</keyword>
<name>A0ABQ1BB84_9EURO</name>
<organism evidence="2 3">
    <name type="scientific">Aspergillus udagawae</name>
    <dbReference type="NCBI Taxonomy" id="91492"/>
    <lineage>
        <taxon>Eukaryota</taxon>
        <taxon>Fungi</taxon>
        <taxon>Dikarya</taxon>
        <taxon>Ascomycota</taxon>
        <taxon>Pezizomycotina</taxon>
        <taxon>Eurotiomycetes</taxon>
        <taxon>Eurotiomycetidae</taxon>
        <taxon>Eurotiales</taxon>
        <taxon>Aspergillaceae</taxon>
        <taxon>Aspergillus</taxon>
        <taxon>Aspergillus subgen. Fumigati</taxon>
    </lineage>
</organism>
<sequence length="372" mass="40979">MPSHITEPSPTLHPILIAINWDIERMAPLFGYVSHPTSTGVRSSSPRWLPSRTPLPRPRHRPRTIAPAVRERSFIYAVKLACTRRDWLRRSVARGARRPPGAAPSRKLEASGCLDNRIELLEVGFLLGHWRGTWSPPGGGILERKCTSAIATSPARAGVKRSESYQRVMKYDFAGTSCLVRFEADGYLPSVAQNCSSRSSEGDPAEAAEDLLSSLDKVAISNLPESGLKDPESLKMQREKEGRGHTRPRVTSAVGCTGPYFILAHHKAGYITSEDTAIIRTPEAGSRNPHEIWPPHVCEITAYANADDANADIQASRFANSVTPKHDGVLVLPTKVVAMDLSEEYPNSSNTQSLHSKRRYRGSGPIFDDFLR</sequence>
<protein>
    <submittedName>
        <fullName evidence="2">Uncharacterized protein</fullName>
    </submittedName>
</protein>
<comment type="caution">
    <text evidence="2">The sequence shown here is derived from an EMBL/GenBank/DDBJ whole genome shotgun (WGS) entry which is preliminary data.</text>
</comment>
<feature type="region of interest" description="Disordered" evidence="1">
    <location>
        <begin position="42"/>
        <end position="61"/>
    </location>
</feature>
<gene>
    <name evidence="2" type="ORF">IFM53868_09326</name>
</gene>
<feature type="compositionally biased region" description="Basic and acidic residues" evidence="1">
    <location>
        <begin position="227"/>
        <end position="244"/>
    </location>
</feature>
<reference evidence="2 3" key="1">
    <citation type="submission" date="2020-01" db="EMBL/GenBank/DDBJ databases">
        <title>Draft genome sequence of Aspergillus udagawae IFM 53868.</title>
        <authorList>
            <person name="Takahashi H."/>
            <person name="Yaguchi T."/>
        </authorList>
    </citation>
    <scope>NUCLEOTIDE SEQUENCE [LARGE SCALE GENOMIC DNA]</scope>
    <source>
        <strain evidence="2 3">IFM 53868</strain>
    </source>
</reference>
<feature type="compositionally biased region" description="Low complexity" evidence="1">
    <location>
        <begin position="42"/>
        <end position="54"/>
    </location>
</feature>
<proteinExistence type="predicted"/>
<evidence type="ECO:0000256" key="1">
    <source>
        <dbReference type="SAM" id="MobiDB-lite"/>
    </source>
</evidence>
<dbReference type="EMBL" id="BLKG01000161">
    <property type="protein sequence ID" value="GFF97703.1"/>
    <property type="molecule type" value="Genomic_DNA"/>
</dbReference>
<evidence type="ECO:0000313" key="2">
    <source>
        <dbReference type="EMBL" id="GFF97703.1"/>
    </source>
</evidence>
<evidence type="ECO:0000313" key="3">
    <source>
        <dbReference type="Proteomes" id="UP000465266"/>
    </source>
</evidence>
<accession>A0ABQ1BB84</accession>
<dbReference type="Proteomes" id="UP000465266">
    <property type="component" value="Unassembled WGS sequence"/>
</dbReference>